<comment type="caution">
    <text evidence="2">The sequence shown here is derived from an EMBL/GenBank/DDBJ whole genome shotgun (WGS) entry which is preliminary data.</text>
</comment>
<evidence type="ECO:0000313" key="3">
    <source>
        <dbReference type="Proteomes" id="UP001429580"/>
    </source>
</evidence>
<dbReference type="InterPro" id="IPR010279">
    <property type="entry name" value="YqjD/ElaB"/>
</dbReference>
<dbReference type="PANTHER" id="PTHR35893">
    <property type="entry name" value="INNER MEMBRANE PROTEIN-RELATED"/>
    <property type="match status" value="1"/>
</dbReference>
<dbReference type="EMBL" id="JAASQI010000002">
    <property type="protein sequence ID" value="NIJ57147.1"/>
    <property type="molecule type" value="Genomic_DNA"/>
</dbReference>
<dbReference type="RefSeq" id="WP_166949398.1">
    <property type="nucleotide sequence ID" value="NZ_JAASQI010000002.1"/>
</dbReference>
<dbReference type="InterPro" id="IPR043605">
    <property type="entry name" value="DUF883_C"/>
</dbReference>
<protein>
    <submittedName>
        <fullName evidence="2">ElaB/YqjD/DUF883 family membrane-anchored ribosome-binding protein</fullName>
    </submittedName>
</protein>
<proteinExistence type="predicted"/>
<evidence type="ECO:0000313" key="2">
    <source>
        <dbReference type="EMBL" id="NIJ57147.1"/>
    </source>
</evidence>
<gene>
    <name evidence="2" type="ORF">FHS82_000973</name>
</gene>
<dbReference type="Gene3D" id="1.20.120.20">
    <property type="entry name" value="Apolipoprotein"/>
    <property type="match status" value="1"/>
</dbReference>
<organism evidence="2 3">
    <name type="scientific">Pseudochelatococcus lubricantis</name>
    <dbReference type="NCBI Taxonomy" id="1538102"/>
    <lineage>
        <taxon>Bacteria</taxon>
        <taxon>Pseudomonadati</taxon>
        <taxon>Pseudomonadota</taxon>
        <taxon>Alphaproteobacteria</taxon>
        <taxon>Hyphomicrobiales</taxon>
        <taxon>Chelatococcaceae</taxon>
        <taxon>Pseudochelatococcus</taxon>
    </lineage>
</organism>
<dbReference type="Proteomes" id="UP001429580">
    <property type="component" value="Unassembled WGS sequence"/>
</dbReference>
<dbReference type="PANTHER" id="PTHR35893:SF3">
    <property type="entry name" value="INNER MEMBRANE PROTEIN"/>
    <property type="match status" value="1"/>
</dbReference>
<reference evidence="2 3" key="1">
    <citation type="submission" date="2020-03" db="EMBL/GenBank/DDBJ databases">
        <title>Genomic Encyclopedia of Type Strains, Phase IV (KMG-IV): sequencing the most valuable type-strain genomes for metagenomic binning, comparative biology and taxonomic classification.</title>
        <authorList>
            <person name="Goeker M."/>
        </authorList>
    </citation>
    <scope>NUCLEOTIDE SEQUENCE [LARGE SCALE GENOMIC DNA]</scope>
    <source>
        <strain evidence="2 3">DSM 103870</strain>
    </source>
</reference>
<dbReference type="Pfam" id="PF19029">
    <property type="entry name" value="DUF883_C"/>
    <property type="match status" value="1"/>
</dbReference>
<keyword evidence="3" id="KW-1185">Reference proteome</keyword>
<feature type="domain" description="DUF883" evidence="1">
    <location>
        <begin position="85"/>
        <end position="108"/>
    </location>
</feature>
<accession>A0ABX0UWL3</accession>
<sequence>MADKTENAFNAEIETLRTDIRGLADSVAELVRRETENARVGVKDAADSLAQTVSATTESVSQAGHRLAADAQDSVRTATTKVEACIEKNPLQSVLVAAGVGFVLGLLSRRG</sequence>
<name>A0ABX0UWL3_9HYPH</name>
<evidence type="ECO:0000259" key="1">
    <source>
        <dbReference type="Pfam" id="PF19029"/>
    </source>
</evidence>